<gene>
    <name evidence="4" type="ORF">PPSIR1_16625</name>
</gene>
<comment type="caution">
    <text evidence="4">The sequence shown here is derived from an EMBL/GenBank/DDBJ whole genome shotgun (WGS) entry which is preliminary data.</text>
</comment>
<dbReference type="AlphaFoldDB" id="A6G380"/>
<dbReference type="PROSITE" id="PS51257">
    <property type="entry name" value="PROKAR_LIPOPROTEIN"/>
    <property type="match status" value="1"/>
</dbReference>
<dbReference type="RefSeq" id="WP_006971179.1">
    <property type="nucleotide sequence ID" value="NZ_ABCS01000017.1"/>
</dbReference>
<evidence type="ECO:0000256" key="1">
    <source>
        <dbReference type="SAM" id="Coils"/>
    </source>
</evidence>
<accession>A6G380</accession>
<feature type="chain" id="PRO_5002695075" description="Lipoprotein" evidence="3">
    <location>
        <begin position="22"/>
        <end position="225"/>
    </location>
</feature>
<name>A6G380_9BACT</name>
<keyword evidence="5" id="KW-1185">Reference proteome</keyword>
<feature type="coiled-coil region" evidence="1">
    <location>
        <begin position="172"/>
        <end position="199"/>
    </location>
</feature>
<protein>
    <recommendedName>
        <fullName evidence="6">Lipoprotein</fullName>
    </recommendedName>
</protein>
<evidence type="ECO:0000313" key="5">
    <source>
        <dbReference type="Proteomes" id="UP000005801"/>
    </source>
</evidence>
<evidence type="ECO:0000256" key="2">
    <source>
        <dbReference type="SAM" id="MobiDB-lite"/>
    </source>
</evidence>
<feature type="compositionally biased region" description="Acidic residues" evidence="2">
    <location>
        <begin position="31"/>
        <end position="40"/>
    </location>
</feature>
<proteinExistence type="predicted"/>
<dbReference type="Proteomes" id="UP000005801">
    <property type="component" value="Unassembled WGS sequence"/>
</dbReference>
<dbReference type="EMBL" id="ABCS01000017">
    <property type="protein sequence ID" value="EDM79705.1"/>
    <property type="molecule type" value="Genomic_DNA"/>
</dbReference>
<organism evidence="4 5">
    <name type="scientific">Plesiocystis pacifica SIR-1</name>
    <dbReference type="NCBI Taxonomy" id="391625"/>
    <lineage>
        <taxon>Bacteria</taxon>
        <taxon>Pseudomonadati</taxon>
        <taxon>Myxococcota</taxon>
        <taxon>Polyangia</taxon>
        <taxon>Nannocystales</taxon>
        <taxon>Nannocystaceae</taxon>
        <taxon>Plesiocystis</taxon>
    </lineage>
</organism>
<reference evidence="4 5" key="1">
    <citation type="submission" date="2007-06" db="EMBL/GenBank/DDBJ databases">
        <authorList>
            <person name="Shimkets L."/>
            <person name="Ferriera S."/>
            <person name="Johnson J."/>
            <person name="Kravitz S."/>
            <person name="Beeson K."/>
            <person name="Sutton G."/>
            <person name="Rogers Y.-H."/>
            <person name="Friedman R."/>
            <person name="Frazier M."/>
            <person name="Venter J.C."/>
        </authorList>
    </citation>
    <scope>NUCLEOTIDE SEQUENCE [LARGE SCALE GENOMIC DNA]</scope>
    <source>
        <strain evidence="4 5">SIR-1</strain>
    </source>
</reference>
<evidence type="ECO:0008006" key="6">
    <source>
        <dbReference type="Google" id="ProtNLM"/>
    </source>
</evidence>
<sequence>MKITKLVLTAGLVAVMCTSLTACKDKGDGTENPDGEEESDKDPMEELKAIPTDIQAEVDLVLKPITDLEKLMADIETAPDRLAITTADLKGMVSASFDGGKIEIDTNLDITADARAELQAMLELALDVAAGIKNTPDTVTTATANIVGHGARATTLATKLTTKLTAKVKFAKGEEKASLEAQLQEITQLEADISTTIDEAKATVTELPAKIAEMGAKFTASLAVG</sequence>
<dbReference type="OrthoDB" id="9850803at2"/>
<feature type="signal peptide" evidence="3">
    <location>
        <begin position="1"/>
        <end position="21"/>
    </location>
</feature>
<evidence type="ECO:0000313" key="4">
    <source>
        <dbReference type="EMBL" id="EDM79705.1"/>
    </source>
</evidence>
<keyword evidence="3" id="KW-0732">Signal</keyword>
<feature type="region of interest" description="Disordered" evidence="2">
    <location>
        <begin position="24"/>
        <end position="43"/>
    </location>
</feature>
<keyword evidence="1" id="KW-0175">Coiled coil</keyword>
<evidence type="ECO:0000256" key="3">
    <source>
        <dbReference type="SAM" id="SignalP"/>
    </source>
</evidence>